<keyword evidence="4" id="KW-0812">Transmembrane</keyword>
<dbReference type="InterPro" id="IPR051539">
    <property type="entry name" value="T4SS-coupling_protein"/>
</dbReference>
<dbReference type="Proteomes" id="UP000664360">
    <property type="component" value="Chromosome"/>
</dbReference>
<dbReference type="CDD" id="cd01127">
    <property type="entry name" value="TrwB_TraG_TraD_VirD4"/>
    <property type="match status" value="1"/>
</dbReference>
<proteinExistence type="inferred from homology"/>
<evidence type="ECO:0000256" key="1">
    <source>
        <dbReference type="ARBA" id="ARBA00004651"/>
    </source>
</evidence>
<comment type="subcellular location">
    <subcellularLocation>
        <location evidence="1">Cell membrane</location>
        <topology evidence="1">Multi-pass membrane protein</topology>
    </subcellularLocation>
</comment>
<organism evidence="7 8">
    <name type="scientific">Candidatus Enterococcus mangumiae</name>
    <dbReference type="NCBI Taxonomy" id="2230878"/>
    <lineage>
        <taxon>Bacteria</taxon>
        <taxon>Bacillati</taxon>
        <taxon>Bacillota</taxon>
        <taxon>Bacilli</taxon>
        <taxon>Lactobacillales</taxon>
        <taxon>Enterococcaceae</taxon>
        <taxon>Enterococcus</taxon>
    </lineage>
</organism>
<dbReference type="PANTHER" id="PTHR37937">
    <property type="entry name" value="CONJUGATIVE TRANSFER: DNA TRANSPORT"/>
    <property type="match status" value="1"/>
</dbReference>
<keyword evidence="3" id="KW-1003">Cell membrane</keyword>
<reference evidence="7 8" key="2">
    <citation type="submission" date="2024-03" db="EMBL/GenBank/DDBJ databases">
        <title>The Genome Sequence of Enterococcus sp. DIV1094.</title>
        <authorList>
            <consortium name="The Broad Institute Genomics Platform"/>
            <consortium name="The Broad Institute Microbial Omics Core"/>
            <consortium name="The Broad Institute Genomic Center for Infectious Diseases"/>
            <person name="Earl A."/>
            <person name="Manson A."/>
            <person name="Gilmore M."/>
            <person name="Schwartman J."/>
            <person name="Shea T."/>
            <person name="Abouelleil A."/>
            <person name="Cao P."/>
            <person name="Chapman S."/>
            <person name="Cusick C."/>
            <person name="Young S."/>
            <person name="Neafsey D."/>
            <person name="Nusbaum C."/>
            <person name="Birren B."/>
        </authorList>
    </citation>
    <scope>NUCLEOTIDE SEQUENCE [LARGE SCALE GENOMIC DNA]</scope>
    <source>
        <strain evidence="7 8">DIV1094</strain>
    </source>
</reference>
<evidence type="ECO:0000313" key="7">
    <source>
        <dbReference type="EMBL" id="WYJ80953.1"/>
    </source>
</evidence>
<keyword evidence="5" id="KW-1133">Transmembrane helix</keyword>
<dbReference type="Gene3D" id="3.40.50.300">
    <property type="entry name" value="P-loop containing nucleotide triphosphate hydrolases"/>
    <property type="match status" value="1"/>
</dbReference>
<dbReference type="Pfam" id="PF02534">
    <property type="entry name" value="T4SS-DNA_transf"/>
    <property type="match status" value="1"/>
</dbReference>
<keyword evidence="6" id="KW-0472">Membrane</keyword>
<name>A0ABZ2SZ00_9ENTE</name>
<dbReference type="NCBIfam" id="NF045973">
    <property type="entry name" value="conju_CD1115"/>
    <property type="match status" value="1"/>
</dbReference>
<accession>A0ABZ2SZ00</accession>
<comment type="similarity">
    <text evidence="2">Belongs to the VirD4/TraG family.</text>
</comment>
<sequence length="581" mass="66051">MKSSKTWVYKLLLLFLFLVFAYTANRTILLYGNFRQQTEDIAQVLVRTIDQFGLEISRFEFHFSYNLASILGTGTIVGGIALGILYHSGMPKHTEYEYGSARWGNKKDIKPLMDKKKDNNIILTKSESLSMSGRMKITKSNNFNRNKNVIVVGGAGSGKTRFYVKPNLMQLHSSYVVSDSKGLLLSETATMFKEAGYEIKVFDLITRENTDFYNPFTYIRSEDDILKVVNNLIKNTSDPEKKGGDDFWEKAETALLMATFSYLLQEVDEEDQTLTNVVEMVRLANCPEDVPDYVSPLDVIFNELEEKDPANFAVAQYKIFKLAGDRTAKSILVSLGVRLSPFDIPNIKKIVSKDTLALDTVGDKKTIIYILLSDTDTSFNFLASMLYQQLFDSLVYKADNVYKGRLPHHVRCVLDEFANIGQIPDFEKVISVIRSREISVNVILQNISQLKNLYKETWETIIGTSDVFLYLGGMELSTHEYISKLLGKKTIQHKNISITKGSNGNFSENYQKMGRNLLDVDEVANLSGTQAILKIRGIVPFISEKYDITKHKNYKKLGDVTPKNWYERNQSPKNEEENGLK</sequence>
<dbReference type="EMBL" id="CP147250">
    <property type="protein sequence ID" value="WYJ80953.1"/>
    <property type="molecule type" value="Genomic_DNA"/>
</dbReference>
<evidence type="ECO:0000256" key="2">
    <source>
        <dbReference type="ARBA" id="ARBA00008806"/>
    </source>
</evidence>
<dbReference type="SUPFAM" id="SSF52540">
    <property type="entry name" value="P-loop containing nucleoside triphosphate hydrolases"/>
    <property type="match status" value="1"/>
</dbReference>
<evidence type="ECO:0000256" key="5">
    <source>
        <dbReference type="ARBA" id="ARBA00022989"/>
    </source>
</evidence>
<evidence type="ECO:0000256" key="3">
    <source>
        <dbReference type="ARBA" id="ARBA00022475"/>
    </source>
</evidence>
<keyword evidence="8" id="KW-1185">Reference proteome</keyword>
<protein>
    <submittedName>
        <fullName evidence="7">Type IV secretion system protein VirD4</fullName>
    </submittedName>
</protein>
<dbReference type="InterPro" id="IPR027417">
    <property type="entry name" value="P-loop_NTPase"/>
</dbReference>
<evidence type="ECO:0000256" key="4">
    <source>
        <dbReference type="ARBA" id="ARBA00022692"/>
    </source>
</evidence>
<reference evidence="7 8" key="1">
    <citation type="submission" date="2021-03" db="EMBL/GenBank/DDBJ databases">
        <authorList>
            <person name="Gilmore M.S."/>
            <person name="Schwartzman J."/>
            <person name="Van Tyne D."/>
            <person name="Martin M."/>
            <person name="Earl A.M."/>
            <person name="Manson A.L."/>
            <person name="Straub T."/>
            <person name="Salamzade R."/>
            <person name="Saavedra J."/>
            <person name="Lebreton F."/>
            <person name="Prichula J."/>
            <person name="Schaufler K."/>
            <person name="Gaca A."/>
            <person name="Sgardioli B."/>
            <person name="Wagenaar J."/>
            <person name="Strong T."/>
        </authorList>
    </citation>
    <scope>NUCLEOTIDE SEQUENCE [LARGE SCALE GENOMIC DNA]</scope>
    <source>
        <strain evidence="7 8">DIV1094</strain>
    </source>
</reference>
<evidence type="ECO:0000313" key="8">
    <source>
        <dbReference type="Proteomes" id="UP000664360"/>
    </source>
</evidence>
<gene>
    <name evidence="7" type="ORF">DOK79_002537</name>
</gene>
<dbReference type="InterPro" id="IPR003688">
    <property type="entry name" value="TraG/VirD4"/>
</dbReference>
<evidence type="ECO:0000256" key="6">
    <source>
        <dbReference type="ARBA" id="ARBA00023136"/>
    </source>
</evidence>
<dbReference type="PANTHER" id="PTHR37937:SF1">
    <property type="entry name" value="CONJUGATIVE TRANSFER: DNA TRANSPORT"/>
    <property type="match status" value="1"/>
</dbReference>
<dbReference type="RefSeq" id="WP_242543356.1">
    <property type="nucleotide sequence ID" value="NZ_CP147250.1"/>
</dbReference>